<reference evidence="2" key="1">
    <citation type="submission" date="2023-07" db="EMBL/GenBank/DDBJ databases">
        <authorList>
            <consortium name="CYATHOMIX"/>
        </authorList>
    </citation>
    <scope>NUCLEOTIDE SEQUENCE</scope>
    <source>
        <strain evidence="2">N/A</strain>
    </source>
</reference>
<gene>
    <name evidence="2" type="ORF">CYNAS_LOCUS6422</name>
</gene>
<sequence length="159" mass="17871">MFPLLIIWIIYASASSVFALECLQCDKYAAWYSEEEHERHIELCQNGLVPPTPCRNHSHTHCIVSWYRSGDSKEKVITERKCGTVEDVTGCTLYNSKIRRKVRHLLSVDRTSGTVQRKAPALFVEVCSESCPGGRCLNSSVTKNAAAVVIILLVFLLQQ</sequence>
<name>A0AA36LZF0_CYLNA</name>
<evidence type="ECO:0000256" key="1">
    <source>
        <dbReference type="SAM" id="SignalP"/>
    </source>
</evidence>
<feature type="chain" id="PRO_5041413947" evidence="1">
    <location>
        <begin position="20"/>
        <end position="159"/>
    </location>
</feature>
<dbReference type="AlphaFoldDB" id="A0AA36LZF0"/>
<proteinExistence type="predicted"/>
<evidence type="ECO:0000313" key="2">
    <source>
        <dbReference type="EMBL" id="CAJ0594439.1"/>
    </source>
</evidence>
<organism evidence="2 3">
    <name type="scientific">Cylicocyclus nassatus</name>
    <name type="common">Nematode worm</name>
    <dbReference type="NCBI Taxonomy" id="53992"/>
    <lineage>
        <taxon>Eukaryota</taxon>
        <taxon>Metazoa</taxon>
        <taxon>Ecdysozoa</taxon>
        <taxon>Nematoda</taxon>
        <taxon>Chromadorea</taxon>
        <taxon>Rhabditida</taxon>
        <taxon>Rhabditina</taxon>
        <taxon>Rhabditomorpha</taxon>
        <taxon>Strongyloidea</taxon>
        <taxon>Strongylidae</taxon>
        <taxon>Cylicocyclus</taxon>
    </lineage>
</organism>
<comment type="caution">
    <text evidence="2">The sequence shown here is derived from an EMBL/GenBank/DDBJ whole genome shotgun (WGS) entry which is preliminary data.</text>
</comment>
<dbReference type="EMBL" id="CATQJL010000112">
    <property type="protein sequence ID" value="CAJ0594439.1"/>
    <property type="molecule type" value="Genomic_DNA"/>
</dbReference>
<dbReference type="Proteomes" id="UP001176961">
    <property type="component" value="Unassembled WGS sequence"/>
</dbReference>
<protein>
    <submittedName>
        <fullName evidence="2">Uncharacterized protein</fullName>
    </submittedName>
</protein>
<evidence type="ECO:0000313" key="3">
    <source>
        <dbReference type="Proteomes" id="UP001176961"/>
    </source>
</evidence>
<keyword evidence="3" id="KW-1185">Reference proteome</keyword>
<accession>A0AA36LZF0</accession>
<feature type="signal peptide" evidence="1">
    <location>
        <begin position="1"/>
        <end position="19"/>
    </location>
</feature>
<keyword evidence="1" id="KW-0732">Signal</keyword>